<proteinExistence type="predicted"/>
<sequence length="75" mass="8100">MAAHVGYGRAEEHPVEAVLSDVVNGYITLEAARTTYGVAIDYIGPEDALVRPPDAYRVDQARTVALRRARGCPTS</sequence>
<dbReference type="RefSeq" id="WP_345606722.1">
    <property type="nucleotide sequence ID" value="NZ_BAABJO010000014.1"/>
</dbReference>
<evidence type="ECO:0000313" key="2">
    <source>
        <dbReference type="Proteomes" id="UP001500804"/>
    </source>
</evidence>
<protein>
    <submittedName>
        <fullName evidence="1">Uncharacterized protein</fullName>
    </submittedName>
</protein>
<comment type="caution">
    <text evidence="1">The sequence shown here is derived from an EMBL/GenBank/DDBJ whole genome shotgun (WGS) entry which is preliminary data.</text>
</comment>
<accession>A0ABP9NL53</accession>
<reference evidence="2" key="1">
    <citation type="journal article" date="2019" name="Int. J. Syst. Evol. Microbiol.">
        <title>The Global Catalogue of Microorganisms (GCM) 10K type strain sequencing project: providing services to taxonomists for standard genome sequencing and annotation.</title>
        <authorList>
            <consortium name="The Broad Institute Genomics Platform"/>
            <consortium name="The Broad Institute Genome Sequencing Center for Infectious Disease"/>
            <person name="Wu L."/>
            <person name="Ma J."/>
        </authorList>
    </citation>
    <scope>NUCLEOTIDE SEQUENCE [LARGE SCALE GENOMIC DNA]</scope>
    <source>
        <strain evidence="2">JCM 18302</strain>
    </source>
</reference>
<dbReference type="Proteomes" id="UP001500804">
    <property type="component" value="Unassembled WGS sequence"/>
</dbReference>
<dbReference type="EMBL" id="BAABJO010000014">
    <property type="protein sequence ID" value="GAA5125546.1"/>
    <property type="molecule type" value="Genomic_DNA"/>
</dbReference>
<gene>
    <name evidence="1" type="ORF">GCM10023320_40080</name>
</gene>
<name>A0ABP9NL53_9PSEU</name>
<evidence type="ECO:0000313" key="1">
    <source>
        <dbReference type="EMBL" id="GAA5125546.1"/>
    </source>
</evidence>
<keyword evidence="2" id="KW-1185">Reference proteome</keyword>
<organism evidence="1 2">
    <name type="scientific">Pseudonocardia adelaidensis</name>
    <dbReference type="NCBI Taxonomy" id="648754"/>
    <lineage>
        <taxon>Bacteria</taxon>
        <taxon>Bacillati</taxon>
        <taxon>Actinomycetota</taxon>
        <taxon>Actinomycetes</taxon>
        <taxon>Pseudonocardiales</taxon>
        <taxon>Pseudonocardiaceae</taxon>
        <taxon>Pseudonocardia</taxon>
    </lineage>
</organism>